<sequence length="548" mass="62469">MPCDKQKMQMKQMKWMEQTKPALNVLANLKNSSRGKFSQVIGMDGAICYIEDVNNLMQGNEDNPCAGRWKNMKDQHTVRMWSIFDETGIFIAVCRHGFSLVIADMVRSSERAKYLLAVVSRLLDAFGKGLGGGYDIGCKFKATLSRSSLAKSAWLLAHSSLVGSFHRHAHGRLCQLNHLATYVKGLGLEDLEGCEHTFLKSNALASTVHYSGIFHQRQAISNYFEHNNEYNVYANLSIFLHNNYKQAVNILGETQERLPQLKHELNITDDSVFHAWLTEERAYLLSQKKEPEEETAQMTYWQRLVNLAASRDRLAATESWLVITSTTATQELGHNTTSTTRLETARHHAQETYNKDLVAVQELEIKLDVTSRWKPGDVEWQNAGHLVAQRKYQHALDHLESLVVAHIFELSKMNQAGTGYKLHKHIGKVLQAWSSAIKTALEQYNIAAQALSPPHHTFTLEEVMEYTFLSNFQLLQDTCEDISQCPWASPTAHLALDMYFKMCHAQEEIIQLNVEIHRFVTYLQDEDQYLHACEEQLLTSHPVLAHQI</sequence>
<accession>A0A0C3DUT6</accession>
<dbReference type="PANTHER" id="PTHR33096:SF1">
    <property type="entry name" value="CXC1-LIKE CYSTEINE CLUSTER ASSOCIATED WITH KDZ TRANSPOSASES DOMAIN-CONTAINING PROTEIN"/>
    <property type="match status" value="1"/>
</dbReference>
<evidence type="ECO:0000313" key="1">
    <source>
        <dbReference type="EMBL" id="KIM59696.1"/>
    </source>
</evidence>
<dbReference type="OrthoDB" id="3246730at2759"/>
<name>A0A0C3DUT6_9AGAM</name>
<dbReference type="HOGENOM" id="CLU_013084_2_1_1"/>
<reference evidence="1 2" key="1">
    <citation type="submission" date="2014-04" db="EMBL/GenBank/DDBJ databases">
        <authorList>
            <consortium name="DOE Joint Genome Institute"/>
            <person name="Kuo A."/>
            <person name="Kohler A."/>
            <person name="Nagy L.G."/>
            <person name="Floudas D."/>
            <person name="Copeland A."/>
            <person name="Barry K.W."/>
            <person name="Cichocki N."/>
            <person name="Veneault-Fourrey C."/>
            <person name="LaButti K."/>
            <person name="Lindquist E.A."/>
            <person name="Lipzen A."/>
            <person name="Lundell T."/>
            <person name="Morin E."/>
            <person name="Murat C."/>
            <person name="Sun H."/>
            <person name="Tunlid A."/>
            <person name="Henrissat B."/>
            <person name="Grigoriev I.V."/>
            <person name="Hibbett D.S."/>
            <person name="Martin F."/>
            <person name="Nordberg H.P."/>
            <person name="Cantor M.N."/>
            <person name="Hua S.X."/>
        </authorList>
    </citation>
    <scope>NUCLEOTIDE SEQUENCE [LARGE SCALE GENOMIC DNA]</scope>
    <source>
        <strain evidence="1 2">Foug A</strain>
    </source>
</reference>
<dbReference type="STRING" id="1036808.A0A0C3DUT6"/>
<reference evidence="2" key="2">
    <citation type="submission" date="2015-01" db="EMBL/GenBank/DDBJ databases">
        <title>Evolutionary Origins and Diversification of the Mycorrhizal Mutualists.</title>
        <authorList>
            <consortium name="DOE Joint Genome Institute"/>
            <consortium name="Mycorrhizal Genomics Consortium"/>
            <person name="Kohler A."/>
            <person name="Kuo A."/>
            <person name="Nagy L.G."/>
            <person name="Floudas D."/>
            <person name="Copeland A."/>
            <person name="Barry K.W."/>
            <person name="Cichocki N."/>
            <person name="Veneault-Fourrey C."/>
            <person name="LaButti K."/>
            <person name="Lindquist E.A."/>
            <person name="Lipzen A."/>
            <person name="Lundell T."/>
            <person name="Morin E."/>
            <person name="Murat C."/>
            <person name="Riley R."/>
            <person name="Ohm R."/>
            <person name="Sun H."/>
            <person name="Tunlid A."/>
            <person name="Henrissat B."/>
            <person name="Grigoriev I.V."/>
            <person name="Hibbett D.S."/>
            <person name="Martin F."/>
        </authorList>
    </citation>
    <scope>NUCLEOTIDE SEQUENCE [LARGE SCALE GENOMIC DNA]</scope>
    <source>
        <strain evidence="2">Foug A</strain>
    </source>
</reference>
<organism evidence="1 2">
    <name type="scientific">Scleroderma citrinum Foug A</name>
    <dbReference type="NCBI Taxonomy" id="1036808"/>
    <lineage>
        <taxon>Eukaryota</taxon>
        <taxon>Fungi</taxon>
        <taxon>Dikarya</taxon>
        <taxon>Basidiomycota</taxon>
        <taxon>Agaricomycotina</taxon>
        <taxon>Agaricomycetes</taxon>
        <taxon>Agaricomycetidae</taxon>
        <taxon>Boletales</taxon>
        <taxon>Sclerodermatineae</taxon>
        <taxon>Sclerodermataceae</taxon>
        <taxon>Scleroderma</taxon>
    </lineage>
</organism>
<protein>
    <submittedName>
        <fullName evidence="1">Uncharacterized protein</fullName>
    </submittedName>
</protein>
<dbReference type="PANTHER" id="PTHR33096">
    <property type="entry name" value="CXC2 DOMAIN-CONTAINING PROTEIN"/>
    <property type="match status" value="1"/>
</dbReference>
<dbReference type="Proteomes" id="UP000053989">
    <property type="component" value="Unassembled WGS sequence"/>
</dbReference>
<dbReference type="Pfam" id="PF18758">
    <property type="entry name" value="KDZ"/>
    <property type="match status" value="1"/>
</dbReference>
<evidence type="ECO:0000313" key="2">
    <source>
        <dbReference type="Proteomes" id="UP000053989"/>
    </source>
</evidence>
<dbReference type="AlphaFoldDB" id="A0A0C3DUT6"/>
<dbReference type="InParanoid" id="A0A0C3DUT6"/>
<proteinExistence type="predicted"/>
<gene>
    <name evidence="1" type="ORF">SCLCIDRAFT_27102</name>
</gene>
<dbReference type="InterPro" id="IPR040521">
    <property type="entry name" value="KDZ"/>
</dbReference>
<keyword evidence="2" id="KW-1185">Reference proteome</keyword>
<dbReference type="EMBL" id="KN822070">
    <property type="protein sequence ID" value="KIM59696.1"/>
    <property type="molecule type" value="Genomic_DNA"/>
</dbReference>